<dbReference type="PANTHER" id="PTHR43549:SF3">
    <property type="entry name" value="MULTIDRUG RESISTANCE PROTEIN YPNP-RELATED"/>
    <property type="match status" value="1"/>
</dbReference>
<feature type="transmembrane region" description="Helical" evidence="8">
    <location>
        <begin position="307"/>
        <end position="330"/>
    </location>
</feature>
<dbReference type="Pfam" id="PF01554">
    <property type="entry name" value="MatE"/>
    <property type="match status" value="2"/>
</dbReference>
<evidence type="ECO:0000256" key="5">
    <source>
        <dbReference type="ARBA" id="ARBA00022989"/>
    </source>
</evidence>
<dbReference type="GO" id="GO:0015297">
    <property type="term" value="F:antiporter activity"/>
    <property type="evidence" value="ECO:0007669"/>
    <property type="project" value="InterPro"/>
</dbReference>
<keyword evidence="5 8" id="KW-1133">Transmembrane helix</keyword>
<feature type="transmembrane region" description="Helical" evidence="8">
    <location>
        <begin position="204"/>
        <end position="224"/>
    </location>
</feature>
<feature type="transmembrane region" description="Helical" evidence="8">
    <location>
        <begin position="166"/>
        <end position="192"/>
    </location>
</feature>
<keyword evidence="2" id="KW-0813">Transport</keyword>
<feature type="transmembrane region" description="Helical" evidence="8">
    <location>
        <begin position="131"/>
        <end position="154"/>
    </location>
</feature>
<feature type="transmembrane region" description="Helical" evidence="8">
    <location>
        <begin position="485"/>
        <end position="505"/>
    </location>
</feature>
<evidence type="ECO:0000256" key="7">
    <source>
        <dbReference type="SAM" id="MobiDB-lite"/>
    </source>
</evidence>
<evidence type="ECO:0000256" key="8">
    <source>
        <dbReference type="SAM" id="Phobius"/>
    </source>
</evidence>
<dbReference type="Proteomes" id="UP000003986">
    <property type="component" value="Unassembled WGS sequence"/>
</dbReference>
<gene>
    <name evidence="9" type="ORF">SSGG_05129</name>
</gene>
<proteinExistence type="predicted"/>
<evidence type="ECO:0000256" key="2">
    <source>
        <dbReference type="ARBA" id="ARBA00022448"/>
    </source>
</evidence>
<reference evidence="10" key="2">
    <citation type="submission" date="2008-12" db="EMBL/GenBank/DDBJ databases">
        <title>Annotation of Streptomyces roseosporus strain NRRL 15998.</title>
        <authorList>
            <consortium name="The Broad Institute Genome Sequencing Platform"/>
            <consortium name="Broad Institute Microbial Sequencing Center"/>
            <person name="Fischbach M."/>
            <person name="Ward D."/>
            <person name="Young S."/>
            <person name="Kodira C.D."/>
            <person name="Zeng Q."/>
            <person name="Koehrsen M."/>
            <person name="Godfrey P."/>
            <person name="Alvarado L."/>
            <person name="Berlin A.M."/>
            <person name="Borenstein D."/>
            <person name="Chen Z."/>
            <person name="Engels R."/>
            <person name="Freedman E."/>
            <person name="Gellesch M."/>
            <person name="Goldberg J."/>
            <person name="Griggs A."/>
            <person name="Gujja S."/>
            <person name="Heiman D.I."/>
            <person name="Hepburn T.A."/>
            <person name="Howarth C."/>
            <person name="Jen D."/>
            <person name="Larson L."/>
            <person name="Lewis B."/>
            <person name="Mehta T."/>
            <person name="Park D."/>
            <person name="Pearson M."/>
            <person name="Roberts A."/>
            <person name="Saif S."/>
            <person name="Shea T.D."/>
            <person name="Shenoy N."/>
            <person name="Sisk P."/>
            <person name="Stolte C."/>
            <person name="Sykes S.N."/>
            <person name="Walk T."/>
            <person name="White J."/>
            <person name="Yandava C."/>
            <person name="Straight P."/>
            <person name="Clardy J."/>
            <person name="Hung D."/>
            <person name="Kolter R."/>
            <person name="Mekalanos J."/>
            <person name="Walker S."/>
            <person name="Walsh C.T."/>
            <person name="Wieland B.L.C."/>
            <person name="Ilzarbe M."/>
            <person name="Galagan J."/>
            <person name="Nusbaum C."/>
            <person name="Birren B."/>
        </authorList>
    </citation>
    <scope>NUCLEOTIDE SEQUENCE [LARGE SCALE GENOMIC DNA]</scope>
    <source>
        <strain evidence="10">NRRL 15998</strain>
    </source>
</reference>
<dbReference type="InterPro" id="IPR002528">
    <property type="entry name" value="MATE_fam"/>
</dbReference>
<comment type="subcellular location">
    <subcellularLocation>
        <location evidence="1">Cell membrane</location>
        <topology evidence="1">Multi-pass membrane protein</topology>
    </subcellularLocation>
</comment>
<evidence type="ECO:0000256" key="6">
    <source>
        <dbReference type="ARBA" id="ARBA00023136"/>
    </source>
</evidence>
<accession>D6APV0</accession>
<feature type="transmembrane region" description="Helical" evidence="8">
    <location>
        <begin position="264"/>
        <end position="286"/>
    </location>
</feature>
<sequence length="530" mass="54246">MWPGRRSGRTAGRPGTARPGDPQPVDGAADRTGGGLAARRGDRPAGLRGPWRLAPAGGHRCAGRPPTAPRPDRGGRPMTATTSDSYRRILGVGTPMVLSSAAVMAAQLGVTALIGAMGPSALYVRSVYMPVSYLFIAVTTGLAVTLQVVVARSTGRGERATAPGHLLHVACIGVVLHLLLGVVLVTLGGPLADAVHIPSGERGAFLRFLAAMVVGTLFGLLGELGSATLRGLGRTTVAAGVTAVTLVVHLGLIVLGVLTHQGLWIVPVAAGSAGVLEIALVLMLLARREGLRRPRGRLTPDRGTLSLVGTIGVPVSASYLVLFLVSLLLLRIVSVGGPDVVAGFNLGYTLQSALIVPAVAFGSAVALLMNQRLGAAEPTAARALFHKGLRITLVAYAVPTGVLLAAPDALAAALSTEPQVREALAEFLTVAGPAFGCTGVALMVLTVLEQTGRGPLAVMLNVFYFAVVVALGLNVVDGPGDVPRLYWVMCAAAAVALAVVVPLGLRTAARLRPPPAATPGLPRPRRGVRP</sequence>
<feature type="transmembrane region" description="Helical" evidence="8">
    <location>
        <begin position="455"/>
        <end position="473"/>
    </location>
</feature>
<feature type="transmembrane region" description="Helical" evidence="8">
    <location>
        <begin position="236"/>
        <end position="258"/>
    </location>
</feature>
<evidence type="ECO:0000313" key="9">
    <source>
        <dbReference type="EMBL" id="EFE77762.2"/>
    </source>
</evidence>
<reference evidence="10" key="1">
    <citation type="submission" date="2008-10" db="EMBL/GenBank/DDBJ databases">
        <authorList>
            <person name="Molnar K."/>
        </authorList>
    </citation>
    <scope>NUCLEOTIDE SEQUENCE [LARGE SCALE GENOMIC DNA]</scope>
    <source>
        <strain evidence="10">NRRL 15998</strain>
    </source>
</reference>
<organism evidence="9 10">
    <name type="scientific">Streptomyces filamentosus NRRL 15998</name>
    <dbReference type="NCBI Taxonomy" id="457431"/>
    <lineage>
        <taxon>Bacteria</taxon>
        <taxon>Bacillati</taxon>
        <taxon>Actinomycetota</taxon>
        <taxon>Actinomycetes</taxon>
        <taxon>Kitasatosporales</taxon>
        <taxon>Streptomycetaceae</taxon>
        <taxon>Streptomyces</taxon>
    </lineage>
</organism>
<feature type="region of interest" description="Disordered" evidence="7">
    <location>
        <begin position="1"/>
        <end position="83"/>
    </location>
</feature>
<keyword evidence="6 8" id="KW-0472">Membrane</keyword>
<dbReference type="CDD" id="cd12082">
    <property type="entry name" value="MATE_like"/>
    <property type="match status" value="1"/>
</dbReference>
<protein>
    <submittedName>
        <fullName evidence="9">Predicted protein</fullName>
    </submittedName>
</protein>
<feature type="transmembrane region" description="Helical" evidence="8">
    <location>
        <begin position="427"/>
        <end position="448"/>
    </location>
</feature>
<dbReference type="GO" id="GO:0005886">
    <property type="term" value="C:plasma membrane"/>
    <property type="evidence" value="ECO:0007669"/>
    <property type="project" value="UniProtKB-SubCell"/>
</dbReference>
<dbReference type="PANTHER" id="PTHR43549">
    <property type="entry name" value="MULTIDRUG RESISTANCE PROTEIN YPNP-RELATED"/>
    <property type="match status" value="1"/>
</dbReference>
<name>D6APV0_STRFL</name>
<evidence type="ECO:0000256" key="4">
    <source>
        <dbReference type="ARBA" id="ARBA00022692"/>
    </source>
</evidence>
<evidence type="ECO:0000313" key="10">
    <source>
        <dbReference type="Proteomes" id="UP000003986"/>
    </source>
</evidence>
<evidence type="ECO:0000256" key="3">
    <source>
        <dbReference type="ARBA" id="ARBA00022475"/>
    </source>
</evidence>
<keyword evidence="3" id="KW-1003">Cell membrane</keyword>
<dbReference type="GO" id="GO:0042910">
    <property type="term" value="F:xenobiotic transmembrane transporter activity"/>
    <property type="evidence" value="ECO:0007669"/>
    <property type="project" value="InterPro"/>
</dbReference>
<evidence type="ECO:0000256" key="1">
    <source>
        <dbReference type="ARBA" id="ARBA00004651"/>
    </source>
</evidence>
<dbReference type="AlphaFoldDB" id="D6APV0"/>
<feature type="transmembrane region" description="Helical" evidence="8">
    <location>
        <begin position="96"/>
        <end position="119"/>
    </location>
</feature>
<dbReference type="InterPro" id="IPR052031">
    <property type="entry name" value="Membrane_Transporter-Flippase"/>
</dbReference>
<feature type="transmembrane region" description="Helical" evidence="8">
    <location>
        <begin position="350"/>
        <end position="370"/>
    </location>
</feature>
<keyword evidence="4 8" id="KW-0812">Transmembrane</keyword>
<dbReference type="EMBL" id="DS999644">
    <property type="protein sequence ID" value="EFE77762.2"/>
    <property type="molecule type" value="Genomic_DNA"/>
</dbReference>
<feature type="transmembrane region" description="Helical" evidence="8">
    <location>
        <begin position="391"/>
        <end position="415"/>
    </location>
</feature>